<dbReference type="InterPro" id="IPR023192">
    <property type="entry name" value="TGS-like_dom_sf"/>
</dbReference>
<evidence type="ECO:0000313" key="1">
    <source>
        <dbReference type="EMBL" id="KMZ96226.1"/>
    </source>
</evidence>
<sequence length="234" mass="26606">MELIDIAGIVPLDGELEGKKSHLGPSFLSHIRGVKVILIVVRAFSNCSSESHISRFLEDHPETKDLITMLESLDSFSLDKDEKYKTKELSSRLNHSRIRDPKSFDSSLLVNFEGKQKLLNKFDTHVTDDVVFEAQLVLATLIRSDLELLGKAIGKLKKDFKVNEKELNFLIPLLRELDEKKIVPIIHLKTYQESSELEKNILDRLSLLTSKRIVILCNYGHSEESLGKLGILKK</sequence>
<evidence type="ECO:0000313" key="2">
    <source>
        <dbReference type="Proteomes" id="UP000053239"/>
    </source>
</evidence>
<dbReference type="InterPro" id="IPR027417">
    <property type="entry name" value="P-loop_NTPase"/>
</dbReference>
<reference evidence="1 2" key="1">
    <citation type="submission" date="2011-09" db="EMBL/GenBank/DDBJ databases">
        <title>The Genome Sequence of Plasmodium vivax North Korean.</title>
        <authorList>
            <consortium name="The Broad Institute Genome Sequencing Platform"/>
            <consortium name="The Broad Institute Genome Sequencing Center for Infectious Disease"/>
            <person name="Neafsey D."/>
            <person name="Carlton J."/>
            <person name="Barnwell J."/>
            <person name="Collins W."/>
            <person name="Escalante A."/>
            <person name="Mullikin J."/>
            <person name="Saul A."/>
            <person name="Guigo R."/>
            <person name="Camara F."/>
            <person name="Young S.K."/>
            <person name="Zeng Q."/>
            <person name="Gargeya S."/>
            <person name="Fitzgerald M."/>
            <person name="Haas B."/>
            <person name="Abouelleil A."/>
            <person name="Alvarado L."/>
            <person name="Arachchi H.M."/>
            <person name="Berlin A."/>
            <person name="Brown A."/>
            <person name="Chapman S.B."/>
            <person name="Chen Z."/>
            <person name="Dunbar C."/>
            <person name="Freedman E."/>
            <person name="Gearin G."/>
            <person name="Gellesch M."/>
            <person name="Goldberg J."/>
            <person name="Griggs A."/>
            <person name="Gujja S."/>
            <person name="Heiman D."/>
            <person name="Howarth C."/>
            <person name="Larson L."/>
            <person name="Lui A."/>
            <person name="MacDonald P.J.P."/>
            <person name="Montmayeur A."/>
            <person name="Murphy C."/>
            <person name="Neiman D."/>
            <person name="Pearson M."/>
            <person name="Priest M."/>
            <person name="Roberts A."/>
            <person name="Saif S."/>
            <person name="Shea T."/>
            <person name="Shenoy N."/>
            <person name="Sisk P."/>
            <person name="Stolte C."/>
            <person name="Sykes S."/>
            <person name="Wortman J."/>
            <person name="Nusbaum C."/>
            <person name="Birren B."/>
        </authorList>
    </citation>
    <scope>NUCLEOTIDE SEQUENCE [LARGE SCALE GENOMIC DNA]</scope>
    <source>
        <strain evidence="1 2">North Korean</strain>
    </source>
</reference>
<dbReference type="SUPFAM" id="SSF52540">
    <property type="entry name" value="P-loop containing nucleoside triphosphate hydrolases"/>
    <property type="match status" value="1"/>
</dbReference>
<dbReference type="Gene3D" id="1.10.150.300">
    <property type="entry name" value="TGS-like domain"/>
    <property type="match status" value="1"/>
</dbReference>
<proteinExistence type="predicted"/>
<protein>
    <submittedName>
        <fullName evidence="1">Uncharacterized protein</fullName>
    </submittedName>
</protein>
<dbReference type="Gene3D" id="3.40.50.300">
    <property type="entry name" value="P-loop containing nucleotide triphosphate hydrolases"/>
    <property type="match status" value="2"/>
</dbReference>
<organism evidence="1 2">
    <name type="scientific">Plasmodium vivax North Korean</name>
    <dbReference type="NCBI Taxonomy" id="1035514"/>
    <lineage>
        <taxon>Eukaryota</taxon>
        <taxon>Sar</taxon>
        <taxon>Alveolata</taxon>
        <taxon>Apicomplexa</taxon>
        <taxon>Aconoidasida</taxon>
        <taxon>Haemosporida</taxon>
        <taxon>Plasmodiidae</taxon>
        <taxon>Plasmodium</taxon>
        <taxon>Plasmodium (Plasmodium)</taxon>
    </lineage>
</organism>
<gene>
    <name evidence="1" type="ORF">PVNG_02364</name>
</gene>
<name>A0A0J9TM38_PLAVI</name>
<accession>A0A0J9TM38</accession>
<dbReference type="EMBL" id="KQ235637">
    <property type="protein sequence ID" value="KMZ96226.1"/>
    <property type="molecule type" value="Genomic_DNA"/>
</dbReference>
<dbReference type="AlphaFoldDB" id="A0A0J9TM38"/>
<dbReference type="Proteomes" id="UP000053239">
    <property type="component" value="Unassembled WGS sequence"/>
</dbReference>